<evidence type="ECO:0000313" key="9">
    <source>
        <dbReference type="Proteomes" id="UP000053477"/>
    </source>
</evidence>
<dbReference type="Gene3D" id="3.30.230.130">
    <property type="entry name" value="Cullin, Chain C, Domain 2"/>
    <property type="match status" value="1"/>
</dbReference>
<dbReference type="GO" id="GO:0051301">
    <property type="term" value="P:cell division"/>
    <property type="evidence" value="ECO:0007669"/>
    <property type="project" value="UniProtKB-KW"/>
</dbReference>
<dbReference type="InterPro" id="IPR059120">
    <property type="entry name" value="Cullin-like_AB"/>
</dbReference>
<dbReference type="PANTHER" id="PTHR45957:SF1">
    <property type="entry name" value="ANAPHASE-PROMOTING COMPLEX SUBUNIT 2"/>
    <property type="match status" value="1"/>
</dbReference>
<evidence type="ECO:0000313" key="8">
    <source>
        <dbReference type="EMBL" id="KLO14760.1"/>
    </source>
</evidence>
<dbReference type="Pfam" id="PF26557">
    <property type="entry name" value="Cullin_AB"/>
    <property type="match status" value="1"/>
</dbReference>
<dbReference type="SUPFAM" id="SSF46785">
    <property type="entry name" value="Winged helix' DNA-binding domain"/>
    <property type="match status" value="1"/>
</dbReference>
<evidence type="ECO:0000259" key="7">
    <source>
        <dbReference type="PROSITE" id="PS50069"/>
    </source>
</evidence>
<dbReference type="SMART" id="SM01013">
    <property type="entry name" value="APC2"/>
    <property type="match status" value="1"/>
</dbReference>
<evidence type="ECO:0000256" key="6">
    <source>
        <dbReference type="PROSITE-ProRule" id="PRU00330"/>
    </source>
</evidence>
<name>A0A0H2RRZ0_9AGAM</name>
<dbReference type="InterPro" id="IPR036390">
    <property type="entry name" value="WH_DNA-bd_sf"/>
</dbReference>
<evidence type="ECO:0000256" key="5">
    <source>
        <dbReference type="ARBA" id="ARBA00023306"/>
    </source>
</evidence>
<dbReference type="InterPro" id="IPR036388">
    <property type="entry name" value="WH-like_DNA-bd_sf"/>
</dbReference>
<comment type="similarity">
    <text evidence="6">Belongs to the cullin family.</text>
</comment>
<keyword evidence="3" id="KW-0498">Mitosis</keyword>
<keyword evidence="9" id="KW-1185">Reference proteome</keyword>
<dbReference type="InParanoid" id="A0A0H2RRZ0"/>
<dbReference type="InterPro" id="IPR036317">
    <property type="entry name" value="Cullin_homology_sf"/>
</dbReference>
<keyword evidence="2" id="KW-0132">Cell division</keyword>
<dbReference type="Pfam" id="PF25773">
    <property type="entry name" value="TPR_ANAPC2"/>
    <property type="match status" value="1"/>
</dbReference>
<keyword evidence="4" id="KW-0833">Ubl conjugation pathway</keyword>
<accession>A0A0H2RRZ0</accession>
<dbReference type="InterPro" id="IPR016158">
    <property type="entry name" value="Cullin_homology"/>
</dbReference>
<dbReference type="GO" id="GO:0070979">
    <property type="term" value="P:protein K11-linked ubiquitination"/>
    <property type="evidence" value="ECO:0007669"/>
    <property type="project" value="TreeGrafter"/>
</dbReference>
<dbReference type="InterPro" id="IPR014786">
    <property type="entry name" value="ANAPC2_C"/>
</dbReference>
<dbReference type="EMBL" id="KQ085939">
    <property type="protein sequence ID" value="KLO14760.1"/>
    <property type="molecule type" value="Genomic_DNA"/>
</dbReference>
<reference evidence="8 9" key="1">
    <citation type="submission" date="2015-04" db="EMBL/GenBank/DDBJ databases">
        <title>Complete genome sequence of Schizopora paradoxa KUC8140, a cosmopolitan wood degrader in East Asia.</title>
        <authorList>
            <consortium name="DOE Joint Genome Institute"/>
            <person name="Min B."/>
            <person name="Park H."/>
            <person name="Jang Y."/>
            <person name="Kim J.-J."/>
            <person name="Kim K.H."/>
            <person name="Pangilinan J."/>
            <person name="Lipzen A."/>
            <person name="Riley R."/>
            <person name="Grigoriev I.V."/>
            <person name="Spatafora J.W."/>
            <person name="Choi I.-G."/>
        </authorList>
    </citation>
    <scope>NUCLEOTIDE SEQUENCE [LARGE SCALE GENOMIC DNA]</scope>
    <source>
        <strain evidence="8 9">KUC8140</strain>
    </source>
</reference>
<evidence type="ECO:0000256" key="1">
    <source>
        <dbReference type="ARBA" id="ARBA00016068"/>
    </source>
</evidence>
<dbReference type="FunCoup" id="A0A0H2RRZ0">
    <property type="interactions" value="448"/>
</dbReference>
<dbReference type="STRING" id="27342.A0A0H2RRZ0"/>
<evidence type="ECO:0000256" key="3">
    <source>
        <dbReference type="ARBA" id="ARBA00022776"/>
    </source>
</evidence>
<dbReference type="GO" id="GO:0006511">
    <property type="term" value="P:ubiquitin-dependent protein catabolic process"/>
    <property type="evidence" value="ECO:0007669"/>
    <property type="project" value="InterPro"/>
</dbReference>
<dbReference type="SUPFAM" id="SSF75632">
    <property type="entry name" value="Cullin homology domain"/>
    <property type="match status" value="1"/>
</dbReference>
<dbReference type="SMART" id="SM00182">
    <property type="entry name" value="CULLIN"/>
    <property type="match status" value="1"/>
</dbReference>
<dbReference type="PROSITE" id="PS50069">
    <property type="entry name" value="CULLIN_2"/>
    <property type="match status" value="1"/>
</dbReference>
<dbReference type="AlphaFoldDB" id="A0A0H2RRZ0"/>
<dbReference type="PANTHER" id="PTHR45957">
    <property type="entry name" value="ANAPHASE-PROMOTING COMPLEX SUBUNIT 2"/>
    <property type="match status" value="1"/>
</dbReference>
<dbReference type="GO" id="GO:0031625">
    <property type="term" value="F:ubiquitin protein ligase binding"/>
    <property type="evidence" value="ECO:0007669"/>
    <property type="project" value="InterPro"/>
</dbReference>
<keyword evidence="5" id="KW-0131">Cell cycle</keyword>
<dbReference type="InterPro" id="IPR044554">
    <property type="entry name" value="ANAPC2"/>
</dbReference>
<dbReference type="OrthoDB" id="5581181at2759"/>
<dbReference type="GO" id="GO:0007091">
    <property type="term" value="P:metaphase/anaphase transition of mitotic cell cycle"/>
    <property type="evidence" value="ECO:0007669"/>
    <property type="project" value="TreeGrafter"/>
</dbReference>
<dbReference type="InterPro" id="IPR057975">
    <property type="entry name" value="TPR_ANAPC2"/>
</dbReference>
<feature type="domain" description="Cullin family profile" evidence="7">
    <location>
        <begin position="409"/>
        <end position="626"/>
    </location>
</feature>
<gene>
    <name evidence="8" type="ORF">SCHPADRAFT_889054</name>
</gene>
<sequence>MATPLGERAFAEHVKSKLDATFQKINDGAPGVSGLAKFTKAWMYGREFLFPRDIRTQERKEFDQEAFKETFEILGKSKQLWRVIETFTQDLRRQLPLIDEEVLEFMRQYQETEDVTIIRRMIMRVAEWWKAWAPVPELGSPIMTAFNMEFQTHFFSILPPTFPSAFKALCASTLGQPADPEMWQTFETLGLLDRYENLVASVCYEQIEARVQETCVGEWSQPMLSQLRSWMADDIVQWMIMPYARAARNPEETRSMLHGVGSRFDFHVCKTLCDLRTTEIFDIIVDFPDSMPALIDLKECLQRVDQRSELVSTLRSLYDHLLIELLANRKRLLHPGADTKDILHQYVSMIRCLRVIDPPGVLLHKVADPVRRYLRERPDTIRSIVSSLVGEGGDLVDENEPIQPLHVQVEDYSDPNWEPEAIDAGPEFRTNKPSDVISTLVSIYDSKDLFVKELQVLLAQRLLAITDGNFDKERRNIEILKIRFGEAALQVCEVMLRDMTDSRRIDQHVQSQKPCLMHPTIISKHFWPPLQTGKLQMPGQYKEILETYSKEFTAFKQDKKLRYLPQLGTLDLTIELTDRTLDVHVPPLEAAVIELFSTKDEWILDDLSKELNVDSSAVRQALDTWVDYGVVSEDKLHHFVLLETSESGSAAGPSRPAAPRTDKSLKEFVGKPAVVENEAAPVMSAQQQEAEQMRVYWKFIEGMLTNLGTLPLDRIQTMLRFAPGYSRSIEQLGVFMEAARREGLVVNTNGLWKLSK</sequence>
<dbReference type="Proteomes" id="UP000053477">
    <property type="component" value="Unassembled WGS sequence"/>
</dbReference>
<dbReference type="Gene3D" id="1.10.10.10">
    <property type="entry name" value="Winged helix-like DNA-binding domain superfamily/Winged helix DNA-binding domain"/>
    <property type="match status" value="1"/>
</dbReference>
<evidence type="ECO:0000256" key="4">
    <source>
        <dbReference type="ARBA" id="ARBA00022786"/>
    </source>
</evidence>
<evidence type="ECO:0000256" key="2">
    <source>
        <dbReference type="ARBA" id="ARBA00022618"/>
    </source>
</evidence>
<dbReference type="Pfam" id="PF08672">
    <property type="entry name" value="ANAPC2"/>
    <property type="match status" value="1"/>
</dbReference>
<dbReference type="GO" id="GO:0005680">
    <property type="term" value="C:anaphase-promoting complex"/>
    <property type="evidence" value="ECO:0007669"/>
    <property type="project" value="TreeGrafter"/>
</dbReference>
<organism evidence="8 9">
    <name type="scientific">Schizopora paradoxa</name>
    <dbReference type="NCBI Taxonomy" id="27342"/>
    <lineage>
        <taxon>Eukaryota</taxon>
        <taxon>Fungi</taxon>
        <taxon>Dikarya</taxon>
        <taxon>Basidiomycota</taxon>
        <taxon>Agaricomycotina</taxon>
        <taxon>Agaricomycetes</taxon>
        <taxon>Hymenochaetales</taxon>
        <taxon>Schizoporaceae</taxon>
        <taxon>Schizopora</taxon>
    </lineage>
</organism>
<dbReference type="Gene3D" id="1.20.1310.10">
    <property type="entry name" value="Cullin Repeats"/>
    <property type="match status" value="1"/>
</dbReference>
<protein>
    <recommendedName>
        <fullName evidence="1">Anaphase-promoting complex subunit 2</fullName>
    </recommendedName>
</protein>
<proteinExistence type="inferred from homology"/>